<protein>
    <submittedName>
        <fullName evidence="3">Class I SAM-dependent methyltransferase</fullName>
    </submittedName>
</protein>
<reference evidence="3" key="1">
    <citation type="submission" date="2024-05" db="EMBL/GenBank/DDBJ databases">
        <title>Alkalihalobacillus sp. strain MEB203 novel alkaliphilic bacterium from Lonar Lake, India.</title>
        <authorList>
            <person name="Joshi A."/>
            <person name="Thite S."/>
            <person name="Mengade P."/>
        </authorList>
    </citation>
    <scope>NUCLEOTIDE SEQUENCE</scope>
    <source>
        <strain evidence="3">MEB 203</strain>
    </source>
</reference>
<feature type="domain" description="Methyltransferase" evidence="2">
    <location>
        <begin position="41"/>
        <end position="135"/>
    </location>
</feature>
<dbReference type="CDD" id="cd02440">
    <property type="entry name" value="AdoMet_MTases"/>
    <property type="match status" value="1"/>
</dbReference>
<evidence type="ECO:0000256" key="1">
    <source>
        <dbReference type="ARBA" id="ARBA00022679"/>
    </source>
</evidence>
<dbReference type="GO" id="GO:0032259">
    <property type="term" value="P:methylation"/>
    <property type="evidence" value="ECO:0007669"/>
    <property type="project" value="UniProtKB-KW"/>
</dbReference>
<evidence type="ECO:0000313" key="4">
    <source>
        <dbReference type="Proteomes" id="UP001148125"/>
    </source>
</evidence>
<dbReference type="SUPFAM" id="SSF53335">
    <property type="entry name" value="S-adenosyl-L-methionine-dependent methyltransferases"/>
    <property type="match status" value="1"/>
</dbReference>
<organism evidence="3 4">
    <name type="scientific">Alkalihalobacterium chitinilyticum</name>
    <dbReference type="NCBI Taxonomy" id="2980103"/>
    <lineage>
        <taxon>Bacteria</taxon>
        <taxon>Bacillati</taxon>
        <taxon>Bacillota</taxon>
        <taxon>Bacilli</taxon>
        <taxon>Bacillales</taxon>
        <taxon>Bacillaceae</taxon>
        <taxon>Alkalihalobacterium</taxon>
    </lineage>
</organism>
<dbReference type="Proteomes" id="UP001148125">
    <property type="component" value="Unassembled WGS sequence"/>
</dbReference>
<dbReference type="Pfam" id="PF13649">
    <property type="entry name" value="Methyltransf_25"/>
    <property type="match status" value="1"/>
</dbReference>
<keyword evidence="1" id="KW-0808">Transferase</keyword>
<evidence type="ECO:0000259" key="2">
    <source>
        <dbReference type="Pfam" id="PF13649"/>
    </source>
</evidence>
<dbReference type="PANTHER" id="PTHR43861">
    <property type="entry name" value="TRANS-ACONITATE 2-METHYLTRANSFERASE-RELATED"/>
    <property type="match status" value="1"/>
</dbReference>
<dbReference type="InterPro" id="IPR041698">
    <property type="entry name" value="Methyltransf_25"/>
</dbReference>
<proteinExistence type="predicted"/>
<sequence length="246" mass="28407">MNYEQFAYLYDQLMKDAPYDEWLNFTKDKLHLYLPEASELLDVGCGTGELLLRLAKAGYDVTGVDLSSDMLVVANKKVEAEKVTAKLFEQDMRDLEGLGHFDAVLTYCDSLNYLPNEDDVQAALSAFNRSLKDNGLLIFDVHSCYKMDEIFTGQVFADADEQISYIWQAFEGEYPYSVEHDLTFFVQNEDQTYTRYEEFHEQRTYSIDQYKQWLKDAGFSVLEISADFGGEVTEVSERIFFVAQKI</sequence>
<dbReference type="GO" id="GO:0008168">
    <property type="term" value="F:methyltransferase activity"/>
    <property type="evidence" value="ECO:0007669"/>
    <property type="project" value="UniProtKB-KW"/>
</dbReference>
<dbReference type="EMBL" id="JAOTPO010000006">
    <property type="protein sequence ID" value="MDE5413846.1"/>
    <property type="molecule type" value="Genomic_DNA"/>
</dbReference>
<dbReference type="Gene3D" id="2.20.25.110">
    <property type="entry name" value="S-adenosyl-L-methionine-dependent methyltransferases"/>
    <property type="match status" value="1"/>
</dbReference>
<accession>A0ABT5VEF8</accession>
<name>A0ABT5VEF8_9BACI</name>
<dbReference type="Gene3D" id="3.40.50.150">
    <property type="entry name" value="Vaccinia Virus protein VP39"/>
    <property type="match status" value="1"/>
</dbReference>
<evidence type="ECO:0000313" key="3">
    <source>
        <dbReference type="EMBL" id="MDE5413846.1"/>
    </source>
</evidence>
<keyword evidence="3" id="KW-0489">Methyltransferase</keyword>
<comment type="caution">
    <text evidence="3">The sequence shown here is derived from an EMBL/GenBank/DDBJ whole genome shotgun (WGS) entry which is preliminary data.</text>
</comment>
<gene>
    <name evidence="3" type="ORF">N7Z68_10655</name>
</gene>
<dbReference type="InterPro" id="IPR029063">
    <property type="entry name" value="SAM-dependent_MTases_sf"/>
</dbReference>
<keyword evidence="4" id="KW-1185">Reference proteome</keyword>